<comment type="catalytic activity">
    <reaction evidence="1">
        <text>peroxynitrite = nitrate</text>
        <dbReference type="Rhea" id="RHEA:63116"/>
        <dbReference type="ChEBI" id="CHEBI:17632"/>
        <dbReference type="ChEBI" id="CHEBI:25941"/>
    </reaction>
    <physiologicalReaction direction="left-to-right" evidence="1">
        <dbReference type="Rhea" id="RHEA:63117"/>
    </physiologicalReaction>
</comment>
<dbReference type="InterPro" id="IPR014878">
    <property type="entry name" value="THAP4-like_heme-bd"/>
</dbReference>
<accession>A0A4U5MYL3</accession>
<proteinExistence type="predicted"/>
<dbReference type="InterPro" id="IPR045165">
    <property type="entry name" value="Nitrobindin"/>
</dbReference>
<evidence type="ECO:0000313" key="3">
    <source>
        <dbReference type="EMBL" id="TKR74492.1"/>
    </source>
</evidence>
<dbReference type="Pfam" id="PF08768">
    <property type="entry name" value="THAP4_heme-bd"/>
    <property type="match status" value="1"/>
</dbReference>
<dbReference type="Gene3D" id="2.40.128.20">
    <property type="match status" value="1"/>
</dbReference>
<dbReference type="EMBL" id="RCHU01001170">
    <property type="protein sequence ID" value="TKR74492.1"/>
    <property type="molecule type" value="Genomic_DNA"/>
</dbReference>
<dbReference type="PANTHER" id="PTHR15854:SF4">
    <property type="entry name" value="PEROXYNITRITE ISOMERASE THAP4"/>
    <property type="match status" value="1"/>
</dbReference>
<feature type="domain" description="THAP4-like heme-binding" evidence="2">
    <location>
        <begin position="16"/>
        <end position="162"/>
    </location>
</feature>
<dbReference type="STRING" id="43335.A0A4U5MYL3"/>
<comment type="caution">
    <text evidence="3">The sequence shown here is derived from an EMBL/GenBank/DDBJ whole genome shotgun (WGS) entry which is preliminary data.</text>
</comment>
<name>A0A4U5MYL3_POPAL</name>
<reference evidence="3" key="1">
    <citation type="submission" date="2018-10" db="EMBL/GenBank/DDBJ databases">
        <title>Population genomic analysis revealed the cold adaptation of white poplar.</title>
        <authorList>
            <person name="Liu Y.-J."/>
        </authorList>
    </citation>
    <scope>NUCLEOTIDE SEQUENCE [LARGE SCALE GENOMIC DNA]</scope>
    <source>
        <strain evidence="3">PAL-ZL1</strain>
    </source>
</reference>
<protein>
    <recommendedName>
        <fullName evidence="2">THAP4-like heme-binding domain-containing protein</fullName>
    </recommendedName>
</protein>
<dbReference type="AlphaFoldDB" id="A0A4U5MYL3"/>
<dbReference type="PANTHER" id="PTHR15854">
    <property type="entry name" value="THAP4 PROTEIN"/>
    <property type="match status" value="1"/>
</dbReference>
<sequence length="163" mass="17812">MDSVTPPSAAAVHPVIVPLSYLLGTWRGQGEGGYPTINSFSYGEELHFSSNPGKPVIAYNQKTWKLNSGEPMHAESGYWRPKPDGTIEVVIAQSTGIVEVQKGTYNTQDKTIKLQSQLVGNASKVKEITRDFELVNGDLSYVVQMATNLTGIQPHLKALLKKL</sequence>
<dbReference type="SMR" id="A0A4U5MYL3"/>
<organism evidence="3">
    <name type="scientific">Populus alba</name>
    <name type="common">White poplar</name>
    <dbReference type="NCBI Taxonomy" id="43335"/>
    <lineage>
        <taxon>Eukaryota</taxon>
        <taxon>Viridiplantae</taxon>
        <taxon>Streptophyta</taxon>
        <taxon>Embryophyta</taxon>
        <taxon>Tracheophyta</taxon>
        <taxon>Spermatophyta</taxon>
        <taxon>Magnoliopsida</taxon>
        <taxon>eudicotyledons</taxon>
        <taxon>Gunneridae</taxon>
        <taxon>Pentapetalae</taxon>
        <taxon>rosids</taxon>
        <taxon>fabids</taxon>
        <taxon>Malpighiales</taxon>
        <taxon>Salicaceae</taxon>
        <taxon>Saliceae</taxon>
        <taxon>Populus</taxon>
    </lineage>
</organism>
<evidence type="ECO:0000256" key="1">
    <source>
        <dbReference type="ARBA" id="ARBA00036993"/>
    </source>
</evidence>
<evidence type="ECO:0000259" key="2">
    <source>
        <dbReference type="Pfam" id="PF08768"/>
    </source>
</evidence>
<gene>
    <name evidence="3" type="ORF">D5086_0000295250</name>
</gene>
<dbReference type="InterPro" id="IPR012674">
    <property type="entry name" value="Calycin"/>
</dbReference>
<dbReference type="SUPFAM" id="SSF50814">
    <property type="entry name" value="Lipocalins"/>
    <property type="match status" value="1"/>
</dbReference>
<dbReference type="CDD" id="cd07828">
    <property type="entry name" value="lipocalin_heme-bd-THAP4-like"/>
    <property type="match status" value="1"/>
</dbReference>